<dbReference type="EMBL" id="LAXJ01000016">
    <property type="protein sequence ID" value="KRS11885.1"/>
    <property type="molecule type" value="Genomic_DNA"/>
</dbReference>
<keyword evidence="1" id="KW-0472">Membrane</keyword>
<feature type="chain" id="PRO_5006663864" description="VPLPA-CTERM protein sorting domain-containing protein" evidence="2">
    <location>
        <begin position="24"/>
        <end position="217"/>
    </location>
</feature>
<keyword evidence="4" id="KW-1185">Reference proteome</keyword>
<accession>A0A0T5NSH2</accession>
<organism evidence="3 4">
    <name type="scientific">Roseovarius atlanticus</name>
    <dbReference type="NCBI Taxonomy" id="1641875"/>
    <lineage>
        <taxon>Bacteria</taxon>
        <taxon>Pseudomonadati</taxon>
        <taxon>Pseudomonadota</taxon>
        <taxon>Alphaproteobacteria</taxon>
        <taxon>Rhodobacterales</taxon>
        <taxon>Roseobacteraceae</taxon>
        <taxon>Roseovarius</taxon>
    </lineage>
</organism>
<keyword evidence="1" id="KW-1133">Transmembrane helix</keyword>
<proteinExistence type="predicted"/>
<gene>
    <name evidence="3" type="ORF">XM53_14460</name>
</gene>
<dbReference type="AlphaFoldDB" id="A0A0T5NSH2"/>
<name>A0A0T5NSH2_9RHOB</name>
<keyword evidence="2" id="KW-0732">Signal</keyword>
<comment type="caution">
    <text evidence="3">The sequence shown here is derived from an EMBL/GenBank/DDBJ whole genome shotgun (WGS) entry which is preliminary data.</text>
</comment>
<sequence>MRILYTVAVAIGLMSFQASQSKAAVYQIDLVGEIGHVSSAFSDTVSVGDSATFSLTYDTNTPDVHPAGHVGIFTSGILGLSASFGGQESAVRRNALLRTSSVDNWLVELSSLLYLGDASLGAHNGIMGIRLFSSDANAVSASSLPTVLNLSSFDIDSSFFFGRPLNPGLSGTFSSLTVTAVPLPMSGLLLLTAVGGLLMCRRKAAVSGKQTKRLETA</sequence>
<keyword evidence="1" id="KW-0812">Transmembrane</keyword>
<dbReference type="PATRIC" id="fig|1641875.4.peg.695"/>
<evidence type="ECO:0000256" key="1">
    <source>
        <dbReference type="SAM" id="Phobius"/>
    </source>
</evidence>
<evidence type="ECO:0000313" key="3">
    <source>
        <dbReference type="EMBL" id="KRS11885.1"/>
    </source>
</evidence>
<evidence type="ECO:0000313" key="4">
    <source>
        <dbReference type="Proteomes" id="UP000051295"/>
    </source>
</evidence>
<dbReference type="Proteomes" id="UP000051295">
    <property type="component" value="Unassembled WGS sequence"/>
</dbReference>
<feature type="signal peptide" evidence="2">
    <location>
        <begin position="1"/>
        <end position="23"/>
    </location>
</feature>
<protein>
    <recommendedName>
        <fullName evidence="5">VPLPA-CTERM protein sorting domain-containing protein</fullName>
    </recommendedName>
</protein>
<reference evidence="3 4" key="1">
    <citation type="submission" date="2015-04" db="EMBL/GenBank/DDBJ databases">
        <title>The draft genome sequence of Roseovarius sp.R12b.</title>
        <authorList>
            <person name="Li G."/>
            <person name="Lai Q."/>
            <person name="Shao Z."/>
            <person name="Yan P."/>
        </authorList>
    </citation>
    <scope>NUCLEOTIDE SEQUENCE [LARGE SCALE GENOMIC DNA]</scope>
    <source>
        <strain evidence="3 4">R12B</strain>
    </source>
</reference>
<evidence type="ECO:0000256" key="2">
    <source>
        <dbReference type="SAM" id="SignalP"/>
    </source>
</evidence>
<feature type="transmembrane region" description="Helical" evidence="1">
    <location>
        <begin position="181"/>
        <end position="200"/>
    </location>
</feature>
<evidence type="ECO:0008006" key="5">
    <source>
        <dbReference type="Google" id="ProtNLM"/>
    </source>
</evidence>